<evidence type="ECO:0000256" key="2">
    <source>
        <dbReference type="ARBA" id="ARBA00004533"/>
    </source>
</evidence>
<dbReference type="SMART" id="SM00267">
    <property type="entry name" value="GGDEF"/>
    <property type="match status" value="1"/>
</dbReference>
<dbReference type="GO" id="GO:0007165">
    <property type="term" value="P:signal transduction"/>
    <property type="evidence" value="ECO:0007669"/>
    <property type="project" value="InterPro"/>
</dbReference>
<keyword evidence="3" id="KW-0812">Transmembrane</keyword>
<dbReference type="Pfam" id="PF00672">
    <property type="entry name" value="HAMP"/>
    <property type="match status" value="1"/>
</dbReference>
<dbReference type="InterPro" id="IPR029787">
    <property type="entry name" value="Nucleotide_cyclase"/>
</dbReference>
<keyword evidence="3" id="KW-0472">Membrane</keyword>
<dbReference type="PROSITE" id="PS50887">
    <property type="entry name" value="GGDEF"/>
    <property type="match status" value="1"/>
</dbReference>
<name>A0A2Z4ZQF0_9PSED</name>
<dbReference type="NCBIfam" id="TIGR00254">
    <property type="entry name" value="GGDEF"/>
    <property type="match status" value="1"/>
</dbReference>
<dbReference type="EMBL" id="CP022202">
    <property type="protein sequence ID" value="AXA60069.1"/>
    <property type="molecule type" value="Genomic_DNA"/>
</dbReference>
<evidence type="ECO:0000259" key="5">
    <source>
        <dbReference type="PROSITE" id="PS50887"/>
    </source>
</evidence>
<dbReference type="Gene3D" id="6.10.340.10">
    <property type="match status" value="1"/>
</dbReference>
<evidence type="ECO:0008006" key="8">
    <source>
        <dbReference type="Google" id="ProtNLM"/>
    </source>
</evidence>
<dbReference type="Gene3D" id="3.30.70.270">
    <property type="match status" value="1"/>
</dbReference>
<dbReference type="Pfam" id="PF17152">
    <property type="entry name" value="CHASE8"/>
    <property type="match status" value="1"/>
</dbReference>
<feature type="domain" description="HAMP" evidence="4">
    <location>
        <begin position="180"/>
        <end position="233"/>
    </location>
</feature>
<evidence type="ECO:0000313" key="7">
    <source>
        <dbReference type="Proteomes" id="UP000251666"/>
    </source>
</evidence>
<gene>
    <name evidence="6" type="ORF">CEQ51_08290</name>
</gene>
<dbReference type="Proteomes" id="UP000251666">
    <property type="component" value="Chromosome"/>
</dbReference>
<dbReference type="SMART" id="SM00304">
    <property type="entry name" value="HAMP"/>
    <property type="match status" value="1"/>
</dbReference>
<dbReference type="SUPFAM" id="SSF158472">
    <property type="entry name" value="HAMP domain-like"/>
    <property type="match status" value="1"/>
</dbReference>
<dbReference type="SUPFAM" id="SSF55073">
    <property type="entry name" value="Nucleotide cyclase"/>
    <property type="match status" value="1"/>
</dbReference>
<comment type="subcellular location">
    <subcellularLocation>
        <location evidence="2">Cell inner membrane</location>
    </subcellularLocation>
</comment>
<dbReference type="KEGG" id="pthv:CE140_08450"/>
<dbReference type="InterPro" id="IPR000160">
    <property type="entry name" value="GGDEF_dom"/>
</dbReference>
<dbReference type="CDD" id="cd06225">
    <property type="entry name" value="HAMP"/>
    <property type="match status" value="1"/>
</dbReference>
<protein>
    <recommendedName>
        <fullName evidence="8">Diguanylate cyclase</fullName>
    </recommendedName>
</protein>
<dbReference type="RefSeq" id="WP_208666867.1">
    <property type="nucleotide sequence ID" value="NZ_CP022201.1"/>
</dbReference>
<dbReference type="PROSITE" id="PS50885">
    <property type="entry name" value="HAMP"/>
    <property type="match status" value="1"/>
</dbReference>
<dbReference type="PANTHER" id="PTHR46663:SF3">
    <property type="entry name" value="SLL0267 PROTEIN"/>
    <property type="match status" value="1"/>
</dbReference>
<sequence>MSPMPFRDRPLRDKLTHTGFLLTAAVMVILLMALLAYQLIVQRNALAEGVRAHAMVIGSNGAAAIMFHDALEAHETLASLKHIPDITWAAFLLPDGKELASYQGDTKDADGDRAVTEGIGWSYLLIRQPIVLHGQYIGSVAVQASLASLYRGLALQSAFGGLAAAVALSLSLILSRRIASSIVRPLLDLVHLTEQVRAKRDFSLRATEYGTDEAGRLARSFNDMMAQLEWHDARISAELQQRRLAEQQLNQLAYHDPITGLHNRHYFKEKLETAVAEVLRYGTSCAVLFIDLDDFKIVNDTLGHETGDRLLILVAERLRHTLRSNDVVCRIGGDEFAVILESRVSVTQATKVAANIVGALSAPFDIEDQRINIGASLGISLCPDHASDTVSLLRNADMAMYRAKGCGKNNFHLYASEMESGSVSQ</sequence>
<feature type="transmembrane region" description="Helical" evidence="3">
    <location>
        <begin position="153"/>
        <end position="174"/>
    </location>
</feature>
<evidence type="ECO:0000256" key="3">
    <source>
        <dbReference type="SAM" id="Phobius"/>
    </source>
</evidence>
<comment type="cofactor">
    <cofactor evidence="1">
        <name>Mg(2+)</name>
        <dbReference type="ChEBI" id="CHEBI:18420"/>
    </cofactor>
</comment>
<accession>A0A2Z4ZQF0</accession>
<proteinExistence type="predicted"/>
<evidence type="ECO:0000259" key="4">
    <source>
        <dbReference type="PROSITE" id="PS50885"/>
    </source>
</evidence>
<keyword evidence="3" id="KW-1133">Transmembrane helix</keyword>
<dbReference type="InterPro" id="IPR033417">
    <property type="entry name" value="CHASE8"/>
</dbReference>
<dbReference type="InterPro" id="IPR003660">
    <property type="entry name" value="HAMP_dom"/>
</dbReference>
<dbReference type="Pfam" id="PF00990">
    <property type="entry name" value="GGDEF"/>
    <property type="match status" value="1"/>
</dbReference>
<evidence type="ECO:0000313" key="6">
    <source>
        <dbReference type="EMBL" id="AXA60069.1"/>
    </source>
</evidence>
<feature type="transmembrane region" description="Helical" evidence="3">
    <location>
        <begin position="20"/>
        <end position="40"/>
    </location>
</feature>
<dbReference type="CDD" id="cd01949">
    <property type="entry name" value="GGDEF"/>
    <property type="match status" value="1"/>
</dbReference>
<dbReference type="InterPro" id="IPR043128">
    <property type="entry name" value="Rev_trsase/Diguanyl_cyclase"/>
</dbReference>
<feature type="domain" description="GGDEF" evidence="5">
    <location>
        <begin position="283"/>
        <end position="416"/>
    </location>
</feature>
<dbReference type="GO" id="GO:0003824">
    <property type="term" value="F:catalytic activity"/>
    <property type="evidence" value="ECO:0007669"/>
    <property type="project" value="UniProtKB-ARBA"/>
</dbReference>
<dbReference type="PANTHER" id="PTHR46663">
    <property type="entry name" value="DIGUANYLATE CYCLASE DGCT-RELATED"/>
    <property type="match status" value="1"/>
</dbReference>
<keyword evidence="7" id="KW-1185">Reference proteome</keyword>
<evidence type="ECO:0000256" key="1">
    <source>
        <dbReference type="ARBA" id="ARBA00001946"/>
    </source>
</evidence>
<dbReference type="FunFam" id="3.30.70.270:FF:000001">
    <property type="entry name" value="Diguanylate cyclase domain protein"/>
    <property type="match status" value="1"/>
</dbReference>
<dbReference type="GO" id="GO:0005886">
    <property type="term" value="C:plasma membrane"/>
    <property type="evidence" value="ECO:0007669"/>
    <property type="project" value="UniProtKB-SubCell"/>
</dbReference>
<dbReference type="AlphaFoldDB" id="A0A2Z4ZQF0"/>
<reference evidence="7" key="1">
    <citation type="journal article" date="2021" name="Front. Microbiol.">
        <title>Genomic Analysis of the 1-Aminocyclopropane-1-Carboxylate Deaminase-Producing Pseudomonas thivervalensis SC5 Reveals Its Multifaceted Roles in Soil and in Beneficial Interactions With Plants.</title>
        <authorList>
            <person name="Nascimento F.X."/>
            <person name="Uron P."/>
            <person name="Glick B.R."/>
            <person name="Giachini A."/>
            <person name="Rossi M.J."/>
        </authorList>
    </citation>
    <scope>NUCLEOTIDE SEQUENCE [LARGE SCALE GENOMIC DNA]</scope>
    <source>
        <strain evidence="7">PLM3</strain>
    </source>
</reference>
<organism evidence="6 7">
    <name type="scientific">Pseudomonas thivervalensis</name>
    <dbReference type="NCBI Taxonomy" id="86265"/>
    <lineage>
        <taxon>Bacteria</taxon>
        <taxon>Pseudomonadati</taxon>
        <taxon>Pseudomonadota</taxon>
        <taxon>Gammaproteobacteria</taxon>
        <taxon>Pseudomonadales</taxon>
        <taxon>Pseudomonadaceae</taxon>
        <taxon>Pseudomonas</taxon>
    </lineage>
</organism>
<dbReference type="InterPro" id="IPR052163">
    <property type="entry name" value="DGC-Regulatory_Protein"/>
</dbReference>